<dbReference type="EMBL" id="JWZX01002640">
    <property type="protein sequence ID" value="KOO27957.1"/>
    <property type="molecule type" value="Genomic_DNA"/>
</dbReference>
<evidence type="ECO:0000256" key="2">
    <source>
        <dbReference type="ARBA" id="ARBA00022679"/>
    </source>
</evidence>
<dbReference type="Proteomes" id="UP000037460">
    <property type="component" value="Unassembled WGS sequence"/>
</dbReference>
<dbReference type="OrthoDB" id="437530at2759"/>
<dbReference type="SUPFAM" id="SSF56112">
    <property type="entry name" value="Protein kinase-like (PK-like)"/>
    <property type="match status" value="1"/>
</dbReference>
<evidence type="ECO:0000256" key="3">
    <source>
        <dbReference type="ARBA" id="ARBA00022741"/>
    </source>
</evidence>
<dbReference type="SMART" id="SM00220">
    <property type="entry name" value="S_TKc"/>
    <property type="match status" value="1"/>
</dbReference>
<dbReference type="InterPro" id="IPR050494">
    <property type="entry name" value="Ser_Thr_dual-spec_kinase"/>
</dbReference>
<dbReference type="AlphaFoldDB" id="A0A0M0JNV3"/>
<gene>
    <name evidence="7" type="ORF">Ctob_003249</name>
</gene>
<dbReference type="InterPro" id="IPR000719">
    <property type="entry name" value="Prot_kinase_dom"/>
</dbReference>
<dbReference type="InterPro" id="IPR008271">
    <property type="entry name" value="Ser/Thr_kinase_AS"/>
</dbReference>
<dbReference type="PROSITE" id="PS00108">
    <property type="entry name" value="PROTEIN_KINASE_ST"/>
    <property type="match status" value="1"/>
</dbReference>
<dbReference type="GO" id="GO:0004674">
    <property type="term" value="F:protein serine/threonine kinase activity"/>
    <property type="evidence" value="ECO:0007669"/>
    <property type="project" value="UniProtKB-KW"/>
</dbReference>
<evidence type="ECO:0000313" key="7">
    <source>
        <dbReference type="EMBL" id="KOO27957.1"/>
    </source>
</evidence>
<keyword evidence="4 7" id="KW-0418">Kinase</keyword>
<evidence type="ECO:0000256" key="5">
    <source>
        <dbReference type="ARBA" id="ARBA00022840"/>
    </source>
</evidence>
<name>A0A0M0JNV3_9EUKA</name>
<organism evidence="7 8">
    <name type="scientific">Chrysochromulina tobinii</name>
    <dbReference type="NCBI Taxonomy" id="1460289"/>
    <lineage>
        <taxon>Eukaryota</taxon>
        <taxon>Haptista</taxon>
        <taxon>Haptophyta</taxon>
        <taxon>Prymnesiophyceae</taxon>
        <taxon>Prymnesiales</taxon>
        <taxon>Chrysochromulinaceae</taxon>
        <taxon>Chrysochromulina</taxon>
    </lineage>
</organism>
<keyword evidence="8" id="KW-1185">Reference proteome</keyword>
<dbReference type="Pfam" id="PF00069">
    <property type="entry name" value="Pkinase"/>
    <property type="match status" value="1"/>
</dbReference>
<accession>A0A0M0JNV3</accession>
<dbReference type="PANTHER" id="PTHR24058">
    <property type="entry name" value="DUAL SPECIFICITY PROTEIN KINASE"/>
    <property type="match status" value="1"/>
</dbReference>
<feature type="domain" description="Protein kinase" evidence="6">
    <location>
        <begin position="86"/>
        <end position="410"/>
    </location>
</feature>
<evidence type="ECO:0000313" key="8">
    <source>
        <dbReference type="Proteomes" id="UP000037460"/>
    </source>
</evidence>
<keyword evidence="1" id="KW-0723">Serine/threonine-protein kinase</keyword>
<proteinExistence type="predicted"/>
<sequence>MSSSDDEGDSTICASCCMCWSGTTSSRDERGPLVGKYGNGKARTPNSRPRLRMSWVASGISMAIEASDAELTLKGGSALSFRGGRYTVGVEAGRGAHCVVWKCQRVGTRKGEPRMIALKVHNEDSNALRREANALKALRSTREGADLFPALLGTVRLGSRTGLALSLHGPDLYQLQKARDRRPFPSSFVWGIARQLLGALAALEQVELVHADIKPQNILLHEGGEGSTLDGGTRVVLIDLGSCLGREQLSGTTSRVTYVQSRWYRAPEVILWAPVGYPADAWSVGCVVAEVALGVPLLPGESEFNQLARATAMLGAPPQALLRRANRVEPFFVADATGRHPPVLLTTRAVDEPELVHYLPYAELSPLLAHVLSHYAEDERRTLLELLDGLLRWDPDYRWNGPFASARLWRSTGAKI</sequence>
<dbReference type="GO" id="GO:0005524">
    <property type="term" value="F:ATP binding"/>
    <property type="evidence" value="ECO:0007669"/>
    <property type="project" value="UniProtKB-KW"/>
</dbReference>
<keyword evidence="2" id="KW-0808">Transferase</keyword>
<keyword evidence="5" id="KW-0067">ATP-binding</keyword>
<dbReference type="Gene3D" id="3.30.200.20">
    <property type="entry name" value="Phosphorylase Kinase, domain 1"/>
    <property type="match status" value="1"/>
</dbReference>
<evidence type="ECO:0000256" key="4">
    <source>
        <dbReference type="ARBA" id="ARBA00022777"/>
    </source>
</evidence>
<protein>
    <submittedName>
        <fullName evidence="7">Serine threonine protein kinase</fullName>
    </submittedName>
</protein>
<dbReference type="Gene3D" id="1.10.510.10">
    <property type="entry name" value="Transferase(Phosphotransferase) domain 1"/>
    <property type="match status" value="1"/>
</dbReference>
<dbReference type="PROSITE" id="PS50011">
    <property type="entry name" value="PROTEIN_KINASE_DOM"/>
    <property type="match status" value="1"/>
</dbReference>
<evidence type="ECO:0000259" key="6">
    <source>
        <dbReference type="PROSITE" id="PS50011"/>
    </source>
</evidence>
<dbReference type="GO" id="GO:0004713">
    <property type="term" value="F:protein tyrosine kinase activity"/>
    <property type="evidence" value="ECO:0007669"/>
    <property type="project" value="TreeGrafter"/>
</dbReference>
<keyword evidence="3" id="KW-0547">Nucleotide-binding</keyword>
<comment type="caution">
    <text evidence="7">The sequence shown here is derived from an EMBL/GenBank/DDBJ whole genome shotgun (WGS) entry which is preliminary data.</text>
</comment>
<dbReference type="GO" id="GO:0005737">
    <property type="term" value="C:cytoplasm"/>
    <property type="evidence" value="ECO:0007669"/>
    <property type="project" value="TreeGrafter"/>
</dbReference>
<dbReference type="PANTHER" id="PTHR24058:SF17">
    <property type="entry name" value="HOMEODOMAIN INTERACTING PROTEIN KINASE, ISOFORM D"/>
    <property type="match status" value="1"/>
</dbReference>
<evidence type="ECO:0000256" key="1">
    <source>
        <dbReference type="ARBA" id="ARBA00022527"/>
    </source>
</evidence>
<reference evidence="8" key="1">
    <citation type="journal article" date="2015" name="PLoS Genet.">
        <title>Genome Sequence and Transcriptome Analyses of Chrysochromulina tobin: Metabolic Tools for Enhanced Algal Fitness in the Prominent Order Prymnesiales (Haptophyceae).</title>
        <authorList>
            <person name="Hovde B.T."/>
            <person name="Deodato C.R."/>
            <person name="Hunsperger H.M."/>
            <person name="Ryken S.A."/>
            <person name="Yost W."/>
            <person name="Jha R.K."/>
            <person name="Patterson J."/>
            <person name="Monnat R.J. Jr."/>
            <person name="Barlow S.B."/>
            <person name="Starkenburg S.R."/>
            <person name="Cattolico R.A."/>
        </authorList>
    </citation>
    <scope>NUCLEOTIDE SEQUENCE</scope>
    <source>
        <strain evidence="8">CCMP291</strain>
    </source>
</reference>
<dbReference type="InterPro" id="IPR011009">
    <property type="entry name" value="Kinase-like_dom_sf"/>
</dbReference>